<keyword evidence="2" id="KW-0238">DNA-binding</keyword>
<proteinExistence type="predicted"/>
<evidence type="ECO:0000256" key="2">
    <source>
        <dbReference type="ARBA" id="ARBA00023125"/>
    </source>
</evidence>
<organism evidence="5 6">
    <name type="scientific">Luteimonas flava</name>
    <dbReference type="NCBI Taxonomy" id="3115822"/>
    <lineage>
        <taxon>Bacteria</taxon>
        <taxon>Pseudomonadati</taxon>
        <taxon>Pseudomonadota</taxon>
        <taxon>Gammaproteobacteria</taxon>
        <taxon>Lysobacterales</taxon>
        <taxon>Lysobacteraceae</taxon>
        <taxon>Luteimonas</taxon>
    </lineage>
</organism>
<gene>
    <name evidence="5" type="ORF">V3391_03905</name>
</gene>
<feature type="domain" description="HTH hxlR-type" evidence="4">
    <location>
        <begin position="14"/>
        <end position="113"/>
    </location>
</feature>
<evidence type="ECO:0000256" key="1">
    <source>
        <dbReference type="ARBA" id="ARBA00023015"/>
    </source>
</evidence>
<dbReference type="Pfam" id="PF01638">
    <property type="entry name" value="HxlR"/>
    <property type="match status" value="1"/>
</dbReference>
<dbReference type="EMBL" id="JAZHBM010000001">
    <property type="protein sequence ID" value="MEF3081354.1"/>
    <property type="molecule type" value="Genomic_DNA"/>
</dbReference>
<dbReference type="Gene3D" id="1.10.10.10">
    <property type="entry name" value="Winged helix-like DNA-binding domain superfamily/Winged helix DNA-binding domain"/>
    <property type="match status" value="1"/>
</dbReference>
<reference evidence="5 6" key="1">
    <citation type="submission" date="2024-01" db="EMBL/GenBank/DDBJ databases">
        <title>Novel species of the genus Luteimonas isolated from rivers.</title>
        <authorList>
            <person name="Lu H."/>
        </authorList>
    </citation>
    <scope>NUCLEOTIDE SEQUENCE [LARGE SCALE GENOMIC DNA]</scope>
    <source>
        <strain evidence="5 6">SMYT11W</strain>
    </source>
</reference>
<protein>
    <submittedName>
        <fullName evidence="5">Helix-turn-helix domain-containing protein</fullName>
    </submittedName>
</protein>
<dbReference type="InterPro" id="IPR036388">
    <property type="entry name" value="WH-like_DNA-bd_sf"/>
</dbReference>
<dbReference type="PANTHER" id="PTHR33204">
    <property type="entry name" value="TRANSCRIPTIONAL REGULATOR, MARR FAMILY"/>
    <property type="match status" value="1"/>
</dbReference>
<keyword evidence="3" id="KW-0804">Transcription</keyword>
<sequence length="130" mass="14209">MGVTDPPAHTIESCMHVSDVLARVGSKWSILVIAKLGQGPQRFNALKREITGISQRMLTLTVRGLERDGLILRTATPSIPPRVDYALTDLGRSLLEPVQALGEWAIAHRAVVEAARHTFDAQHRDAGSHD</sequence>
<name>A0ABU7WDZ8_9GAMM</name>
<evidence type="ECO:0000256" key="3">
    <source>
        <dbReference type="ARBA" id="ARBA00023163"/>
    </source>
</evidence>
<dbReference type="Proteomes" id="UP001358324">
    <property type="component" value="Unassembled WGS sequence"/>
</dbReference>
<evidence type="ECO:0000313" key="5">
    <source>
        <dbReference type="EMBL" id="MEF3081354.1"/>
    </source>
</evidence>
<comment type="caution">
    <text evidence="5">The sequence shown here is derived from an EMBL/GenBank/DDBJ whole genome shotgun (WGS) entry which is preliminary data.</text>
</comment>
<dbReference type="PANTHER" id="PTHR33204:SF39">
    <property type="entry name" value="TRANSCRIPTIONAL REGULATORY PROTEIN"/>
    <property type="match status" value="1"/>
</dbReference>
<evidence type="ECO:0000259" key="4">
    <source>
        <dbReference type="PROSITE" id="PS51118"/>
    </source>
</evidence>
<keyword evidence="1" id="KW-0805">Transcription regulation</keyword>
<keyword evidence="6" id="KW-1185">Reference proteome</keyword>
<dbReference type="SUPFAM" id="SSF46785">
    <property type="entry name" value="Winged helix' DNA-binding domain"/>
    <property type="match status" value="1"/>
</dbReference>
<dbReference type="InterPro" id="IPR036390">
    <property type="entry name" value="WH_DNA-bd_sf"/>
</dbReference>
<evidence type="ECO:0000313" key="6">
    <source>
        <dbReference type="Proteomes" id="UP001358324"/>
    </source>
</evidence>
<dbReference type="PROSITE" id="PS51118">
    <property type="entry name" value="HTH_HXLR"/>
    <property type="match status" value="1"/>
</dbReference>
<dbReference type="InterPro" id="IPR002577">
    <property type="entry name" value="HTH_HxlR"/>
</dbReference>
<accession>A0ABU7WDZ8</accession>
<dbReference type="RefSeq" id="WP_332077087.1">
    <property type="nucleotide sequence ID" value="NZ_JAZHBM010000001.1"/>
</dbReference>